<evidence type="ECO:0000313" key="7">
    <source>
        <dbReference type="Proteomes" id="UP000075391"/>
    </source>
</evidence>
<dbReference type="PRINTS" id="PR00207">
    <property type="entry name" value="FLAGELLIN"/>
</dbReference>
<dbReference type="Gene3D" id="6.10.10.10">
    <property type="entry name" value="Flagellar export chaperone, C-terminal domain"/>
    <property type="match status" value="1"/>
</dbReference>
<keyword evidence="3" id="KW-0964">Secreted</keyword>
<dbReference type="InterPro" id="IPR042187">
    <property type="entry name" value="Flagellin_C_sub2"/>
</dbReference>
<dbReference type="PANTHER" id="PTHR42792">
    <property type="entry name" value="FLAGELLIN"/>
    <property type="match status" value="1"/>
</dbReference>
<protein>
    <recommendedName>
        <fullName evidence="3">Flagellin</fullName>
    </recommendedName>
</protein>
<dbReference type="RefSeq" id="WP_063243680.1">
    <property type="nucleotide sequence ID" value="NZ_CP168967.1"/>
</dbReference>
<organism evidence="6 7">
    <name type="scientific">Bdellovibrio bacteriovorus</name>
    <dbReference type="NCBI Taxonomy" id="959"/>
    <lineage>
        <taxon>Bacteria</taxon>
        <taxon>Pseudomonadati</taxon>
        <taxon>Bdellovibrionota</taxon>
        <taxon>Bdellovibrionia</taxon>
        <taxon>Bdellovibrionales</taxon>
        <taxon>Pseudobdellovibrionaceae</taxon>
        <taxon>Bdellovibrio</taxon>
    </lineage>
</organism>
<keyword evidence="6" id="KW-0282">Flagellum</keyword>
<keyword evidence="2 3" id="KW-0975">Bacterial flagellum</keyword>
<comment type="function">
    <text evidence="3">Flagellin is the subunit protein which polymerizes to form the filaments of bacterial flagella.</text>
</comment>
<dbReference type="Gene3D" id="1.20.1330.10">
    <property type="entry name" value="f41 fragment of flagellin, N-terminal domain"/>
    <property type="match status" value="1"/>
</dbReference>
<dbReference type="OrthoDB" id="9789525at2"/>
<feature type="domain" description="Flagellin N-terminal" evidence="4">
    <location>
        <begin position="5"/>
        <end position="141"/>
    </location>
</feature>
<comment type="caution">
    <text evidence="6">The sequence shown here is derived from an EMBL/GenBank/DDBJ whole genome shotgun (WGS) entry which is preliminary data.</text>
</comment>
<dbReference type="SUPFAM" id="SSF64518">
    <property type="entry name" value="Phase 1 flagellin"/>
    <property type="match status" value="1"/>
</dbReference>
<dbReference type="PANTHER" id="PTHR42792:SF2">
    <property type="entry name" value="FLAGELLIN"/>
    <property type="match status" value="1"/>
</dbReference>
<dbReference type="InterPro" id="IPR001492">
    <property type="entry name" value="Flagellin"/>
</dbReference>
<dbReference type="GO" id="GO:0009288">
    <property type="term" value="C:bacterial-type flagellum"/>
    <property type="evidence" value="ECO:0007669"/>
    <property type="project" value="UniProtKB-SubCell"/>
</dbReference>
<sequence>MGLRIATNTASIAAQRVLSKQQKRAEHSAQALASGSRIVNAADDAAGLAISENFKGQLKGIAQARNNANNAISFSQVGEGGLSEVSNILIRLRELGVQAASDTVSDTERGFLNNEAQQLIQEADRIAKTTTFGNTKLLDGSGGKLEFHVGAYGGEENIIAFDFDADATTSSLGISGIDVADKSGARSTLESVDEAIQKVGSLRASFGAMQSRLESTVSNLDVSYENLSSANSRIRDTDVAKETAEMASASILQNTAVSVLAQANQLPNVAMKLV</sequence>
<gene>
    <name evidence="6" type="ORF">AZI85_04605</name>
</gene>
<evidence type="ECO:0000256" key="3">
    <source>
        <dbReference type="RuleBase" id="RU362073"/>
    </source>
</evidence>
<feature type="domain" description="Flagellin C-terminal" evidence="5">
    <location>
        <begin position="190"/>
        <end position="268"/>
    </location>
</feature>
<accession>A0A150WIE1</accession>
<proteinExistence type="inferred from homology"/>
<keyword evidence="6" id="KW-0969">Cilium</keyword>
<dbReference type="EMBL" id="LUKF01000014">
    <property type="protein sequence ID" value="KYG63317.1"/>
    <property type="molecule type" value="Genomic_DNA"/>
</dbReference>
<evidence type="ECO:0000259" key="5">
    <source>
        <dbReference type="Pfam" id="PF00700"/>
    </source>
</evidence>
<dbReference type="Pfam" id="PF00669">
    <property type="entry name" value="Flagellin_N"/>
    <property type="match status" value="1"/>
</dbReference>
<evidence type="ECO:0000259" key="4">
    <source>
        <dbReference type="Pfam" id="PF00669"/>
    </source>
</evidence>
<keyword evidence="6" id="KW-0966">Cell projection</keyword>
<dbReference type="Proteomes" id="UP000075391">
    <property type="component" value="Unassembled WGS sequence"/>
</dbReference>
<comment type="subcellular location">
    <subcellularLocation>
        <location evidence="3">Secreted</location>
    </subcellularLocation>
    <subcellularLocation>
        <location evidence="3">Bacterial flagellum</location>
    </subcellularLocation>
</comment>
<dbReference type="Pfam" id="PF00700">
    <property type="entry name" value="Flagellin_C"/>
    <property type="match status" value="1"/>
</dbReference>
<name>A0A150WIE1_BDEBC</name>
<dbReference type="GO" id="GO:0005198">
    <property type="term" value="F:structural molecule activity"/>
    <property type="evidence" value="ECO:0007669"/>
    <property type="project" value="UniProtKB-UniRule"/>
</dbReference>
<evidence type="ECO:0000313" key="6">
    <source>
        <dbReference type="EMBL" id="KYG63317.1"/>
    </source>
</evidence>
<dbReference type="GO" id="GO:0005576">
    <property type="term" value="C:extracellular region"/>
    <property type="evidence" value="ECO:0007669"/>
    <property type="project" value="UniProtKB-SubCell"/>
</dbReference>
<dbReference type="AlphaFoldDB" id="A0A150WIE1"/>
<evidence type="ECO:0000256" key="1">
    <source>
        <dbReference type="ARBA" id="ARBA00005709"/>
    </source>
</evidence>
<dbReference type="InterPro" id="IPR046358">
    <property type="entry name" value="Flagellin_C"/>
</dbReference>
<reference evidence="6 7" key="1">
    <citation type="submission" date="2016-03" db="EMBL/GenBank/DDBJ databases">
        <authorList>
            <person name="Ploux O."/>
        </authorList>
    </citation>
    <scope>NUCLEOTIDE SEQUENCE [LARGE SCALE GENOMIC DNA]</scope>
    <source>
        <strain evidence="6 7">BER2</strain>
    </source>
</reference>
<dbReference type="InterPro" id="IPR001029">
    <property type="entry name" value="Flagellin_N"/>
</dbReference>
<evidence type="ECO:0000256" key="2">
    <source>
        <dbReference type="ARBA" id="ARBA00023143"/>
    </source>
</evidence>
<comment type="similarity">
    <text evidence="1 3">Belongs to the bacterial flagellin family.</text>
</comment>